<dbReference type="EMBL" id="CM056811">
    <property type="protein sequence ID" value="KAJ8637545.1"/>
    <property type="molecule type" value="Genomic_DNA"/>
</dbReference>
<evidence type="ECO:0000313" key="2">
    <source>
        <dbReference type="Proteomes" id="UP001234297"/>
    </source>
</evidence>
<name>A0ACC2LVX5_PERAE</name>
<comment type="caution">
    <text evidence="1">The sequence shown here is derived from an EMBL/GenBank/DDBJ whole genome shotgun (WGS) entry which is preliminary data.</text>
</comment>
<sequence length="500" mass="54491">MAFCNSTTQLPFHKVLPLIIIPIFFLPSGISVYFNYSEFHANDPREIEYQPDAFPFVGVINLNKYVVDLYQNGSTGRAIYKDSVRIWDFQTGNLTDFNTRFSLKISSDSNVSLGDGLTFFLSRNGSTIESYGSRGNLGIYSDSDYLENQFVAIEFDTYPDAWDPGSAHVGININSRVSNATSKFLWNTSSTDLTASALVSYSAGTRNLSVFLSYDEVPVFEEEPDLSCTVDLRQILPEWVNVEFSAATGETTGDGGINSTREASNDGVNPTQGIDNGEEPKKIGLIAGLVLGGAVLSAGLVGLIIFGLKVKSDRTRKEGGVAFDVEMDDEFEKGTGLSVVDEEIRIAALLLSSSCRNRRQHRRQNFRCCHAGEEDSRNRREIAAAVTGVARVAAATVADVVGVAEEEVSRKGGFPVLGWGGLRTLCLSPSLPLDVICPKLRDHLRLYHAWTFSLAQHCLQSSHTSSPLSLPSTPLQCPALPSPPKSIKGALLLQQKGKKL</sequence>
<gene>
    <name evidence="1" type="ORF">MRB53_011812</name>
</gene>
<protein>
    <submittedName>
        <fullName evidence="1">Uncharacterized protein</fullName>
    </submittedName>
</protein>
<evidence type="ECO:0000313" key="1">
    <source>
        <dbReference type="EMBL" id="KAJ8637545.1"/>
    </source>
</evidence>
<organism evidence="1 2">
    <name type="scientific">Persea americana</name>
    <name type="common">Avocado</name>
    <dbReference type="NCBI Taxonomy" id="3435"/>
    <lineage>
        <taxon>Eukaryota</taxon>
        <taxon>Viridiplantae</taxon>
        <taxon>Streptophyta</taxon>
        <taxon>Embryophyta</taxon>
        <taxon>Tracheophyta</taxon>
        <taxon>Spermatophyta</taxon>
        <taxon>Magnoliopsida</taxon>
        <taxon>Magnoliidae</taxon>
        <taxon>Laurales</taxon>
        <taxon>Lauraceae</taxon>
        <taxon>Persea</taxon>
    </lineage>
</organism>
<accession>A0ACC2LVX5</accession>
<dbReference type="Proteomes" id="UP001234297">
    <property type="component" value="Chromosome 3"/>
</dbReference>
<keyword evidence="2" id="KW-1185">Reference proteome</keyword>
<reference evidence="1 2" key="1">
    <citation type="journal article" date="2022" name="Hortic Res">
        <title>A haplotype resolved chromosomal level avocado genome allows analysis of novel avocado genes.</title>
        <authorList>
            <person name="Nath O."/>
            <person name="Fletcher S.J."/>
            <person name="Hayward A."/>
            <person name="Shaw L.M."/>
            <person name="Masouleh A.K."/>
            <person name="Furtado A."/>
            <person name="Henry R.J."/>
            <person name="Mitter N."/>
        </authorList>
    </citation>
    <scope>NUCLEOTIDE SEQUENCE [LARGE SCALE GENOMIC DNA]</scope>
    <source>
        <strain evidence="2">cv. Hass</strain>
    </source>
</reference>
<proteinExistence type="predicted"/>